<dbReference type="PROSITE" id="PS51074">
    <property type="entry name" value="DPH_MB"/>
    <property type="match status" value="1"/>
</dbReference>
<comment type="function">
    <text evidence="1">Required for the first step of diphthamide biosynthesis, the transfer of 3-amino-3-carboxypropyl from S-adenosyl-L-methionine to a histidine residue. Diphthamide is a post-translational modification of histidine which occurs in elongation factor 2.</text>
</comment>
<dbReference type="Proteomes" id="UP000612746">
    <property type="component" value="Unassembled WGS sequence"/>
</dbReference>
<dbReference type="InterPro" id="IPR036671">
    <property type="entry name" value="DPH_MB_sf"/>
</dbReference>
<evidence type="ECO:0000313" key="10">
    <source>
        <dbReference type="Proteomes" id="UP000612746"/>
    </source>
</evidence>
<dbReference type="PANTHER" id="PTHR45255:SF1">
    <property type="entry name" value="DNAJ HOMOLOG SUBFAMILY C MEMBER 24"/>
    <property type="match status" value="1"/>
</dbReference>
<evidence type="ECO:0000256" key="4">
    <source>
        <dbReference type="ARBA" id="ARBA00022723"/>
    </source>
</evidence>
<evidence type="ECO:0000256" key="5">
    <source>
        <dbReference type="ARBA" id="ARBA00022833"/>
    </source>
</evidence>
<dbReference type="SUPFAM" id="SSF144217">
    <property type="entry name" value="CSL zinc finger"/>
    <property type="match status" value="1"/>
</dbReference>
<dbReference type="SUPFAM" id="SSF46565">
    <property type="entry name" value="Chaperone J-domain"/>
    <property type="match status" value="1"/>
</dbReference>
<accession>A0A8H7Q9S6</accession>
<dbReference type="Pfam" id="PF05207">
    <property type="entry name" value="Zn_ribbon_CSL"/>
    <property type="match status" value="1"/>
</dbReference>
<keyword evidence="5" id="KW-0862">Zinc</keyword>
<comment type="caution">
    <text evidence="9">The sequence shown here is derived from an EMBL/GenBank/DDBJ whole genome shotgun (WGS) entry which is preliminary data.</text>
</comment>
<evidence type="ECO:0000256" key="6">
    <source>
        <dbReference type="ARBA" id="ARBA00023004"/>
    </source>
</evidence>
<feature type="domain" description="DPH-type MB" evidence="8">
    <location>
        <begin position="83"/>
        <end position="139"/>
    </location>
</feature>
<dbReference type="GO" id="GO:0008198">
    <property type="term" value="F:ferrous iron binding"/>
    <property type="evidence" value="ECO:0007669"/>
    <property type="project" value="TreeGrafter"/>
</dbReference>
<dbReference type="SMART" id="SM00271">
    <property type="entry name" value="DnaJ"/>
    <property type="match status" value="1"/>
</dbReference>
<evidence type="ECO:0000313" key="9">
    <source>
        <dbReference type="EMBL" id="KAG2189044.1"/>
    </source>
</evidence>
<dbReference type="Gene3D" id="3.10.660.10">
    <property type="entry name" value="DPH Zinc finger"/>
    <property type="match status" value="1"/>
</dbReference>
<proteinExistence type="inferred from homology"/>
<evidence type="ECO:0000256" key="2">
    <source>
        <dbReference type="ARBA" id="ARBA00006169"/>
    </source>
</evidence>
<reference evidence="9" key="1">
    <citation type="submission" date="2020-12" db="EMBL/GenBank/DDBJ databases">
        <title>Metabolic potential, ecology and presence of endohyphal bacteria is reflected in genomic diversity of Mucoromycotina.</title>
        <authorList>
            <person name="Muszewska A."/>
            <person name="Okrasinska A."/>
            <person name="Steczkiewicz K."/>
            <person name="Drgas O."/>
            <person name="Orlowska M."/>
            <person name="Perlinska-Lenart U."/>
            <person name="Aleksandrzak-Piekarczyk T."/>
            <person name="Szatraj K."/>
            <person name="Zielenkiewicz U."/>
            <person name="Pilsyk S."/>
            <person name="Malc E."/>
            <person name="Mieczkowski P."/>
            <person name="Kruszewska J.S."/>
            <person name="Biernat P."/>
            <person name="Pawlowska J."/>
        </authorList>
    </citation>
    <scope>NUCLEOTIDE SEQUENCE</scope>
    <source>
        <strain evidence="9">WA0000051536</strain>
    </source>
</reference>
<dbReference type="Pfam" id="PF00226">
    <property type="entry name" value="DnaJ"/>
    <property type="match status" value="1"/>
</dbReference>
<comment type="similarity">
    <text evidence="2">Belongs to the DPH4 family.</text>
</comment>
<dbReference type="CDD" id="cd06257">
    <property type="entry name" value="DnaJ"/>
    <property type="match status" value="1"/>
</dbReference>
<dbReference type="EMBL" id="JAEPRA010000001">
    <property type="protein sequence ID" value="KAG2189044.1"/>
    <property type="molecule type" value="Genomic_DNA"/>
</dbReference>
<evidence type="ECO:0000256" key="3">
    <source>
        <dbReference type="ARBA" id="ARBA00021797"/>
    </source>
</evidence>
<sequence length="145" mass="16343">MSSTQSFYEILEVHPAASPATIKQHFQKLILLHHPDKQTAATAKDEAYIHQLLKAWEVLKDPELRKAYDAQLKAQQLKQGAVINGEVDLDEMDYDEETGTFSLPCRCSGSYTIKEQDMETGVDIANCDNCSLIIHVLYDVVDDDE</sequence>
<dbReference type="OrthoDB" id="445556at2759"/>
<evidence type="ECO:0000259" key="8">
    <source>
        <dbReference type="PROSITE" id="PS51074"/>
    </source>
</evidence>
<keyword evidence="10" id="KW-1185">Reference proteome</keyword>
<evidence type="ECO:0000259" key="7">
    <source>
        <dbReference type="PROSITE" id="PS50076"/>
    </source>
</evidence>
<dbReference type="InterPro" id="IPR036869">
    <property type="entry name" value="J_dom_sf"/>
</dbReference>
<gene>
    <name evidence="9" type="ORF">INT44_004186</name>
</gene>
<feature type="domain" description="J" evidence="7">
    <location>
        <begin position="6"/>
        <end position="72"/>
    </location>
</feature>
<dbReference type="PRINTS" id="PR00625">
    <property type="entry name" value="JDOMAIN"/>
</dbReference>
<dbReference type="PROSITE" id="PS50076">
    <property type="entry name" value="DNAJ_2"/>
    <property type="match status" value="1"/>
</dbReference>
<dbReference type="GO" id="GO:0001671">
    <property type="term" value="F:ATPase activator activity"/>
    <property type="evidence" value="ECO:0007669"/>
    <property type="project" value="TreeGrafter"/>
</dbReference>
<keyword evidence="4" id="KW-0479">Metal-binding</keyword>
<protein>
    <recommendedName>
        <fullName evidence="3">Diphthamide biosynthesis protein 4</fullName>
    </recommendedName>
</protein>
<name>A0A8H7Q9S6_9FUNG</name>
<dbReference type="Gene3D" id="1.10.287.110">
    <property type="entry name" value="DnaJ domain"/>
    <property type="match status" value="1"/>
</dbReference>
<keyword evidence="6" id="KW-0408">Iron</keyword>
<evidence type="ECO:0000256" key="1">
    <source>
        <dbReference type="ARBA" id="ARBA00003474"/>
    </source>
</evidence>
<organism evidence="9 10">
    <name type="scientific">Umbelopsis vinacea</name>
    <dbReference type="NCBI Taxonomy" id="44442"/>
    <lineage>
        <taxon>Eukaryota</taxon>
        <taxon>Fungi</taxon>
        <taxon>Fungi incertae sedis</taxon>
        <taxon>Mucoromycota</taxon>
        <taxon>Mucoromycotina</taxon>
        <taxon>Umbelopsidomycetes</taxon>
        <taxon>Umbelopsidales</taxon>
        <taxon>Umbelopsidaceae</taxon>
        <taxon>Umbelopsis</taxon>
    </lineage>
</organism>
<dbReference type="InterPro" id="IPR001623">
    <property type="entry name" value="DnaJ_domain"/>
</dbReference>
<dbReference type="AlphaFoldDB" id="A0A8H7Q9S6"/>
<dbReference type="PANTHER" id="PTHR45255">
    <property type="entry name" value="DNAJ HOMOLOG SUBFAMILY C MEMBER 24"/>
    <property type="match status" value="1"/>
</dbReference>
<dbReference type="InterPro" id="IPR007872">
    <property type="entry name" value="DPH_MB_dom"/>
</dbReference>